<gene>
    <name evidence="2" type="ORF">LCGC14_2648430</name>
</gene>
<dbReference type="AlphaFoldDB" id="A0A0F9C613"/>
<sequence length="126" mass="14948">MQSQALMARYRELGSNLETAVQVRVEFQEKGQQHWHRLYERCWCGFLTVPAQCYEYDDKGRQTNTQEQAEKVYLASCDEIPVTKSVRDETHVTKGRPKKHASHAERQAAYRERSMRNERQNHHPKE</sequence>
<protein>
    <submittedName>
        <fullName evidence="2">Uncharacterized protein</fullName>
    </submittedName>
</protein>
<evidence type="ECO:0000256" key="1">
    <source>
        <dbReference type="SAM" id="MobiDB-lite"/>
    </source>
</evidence>
<comment type="caution">
    <text evidence="2">The sequence shown here is derived from an EMBL/GenBank/DDBJ whole genome shotgun (WGS) entry which is preliminary data.</text>
</comment>
<feature type="compositionally biased region" description="Basic and acidic residues" evidence="1">
    <location>
        <begin position="102"/>
        <end position="126"/>
    </location>
</feature>
<feature type="region of interest" description="Disordered" evidence="1">
    <location>
        <begin position="86"/>
        <end position="126"/>
    </location>
</feature>
<accession>A0A0F9C613</accession>
<proteinExistence type="predicted"/>
<reference evidence="2" key="1">
    <citation type="journal article" date="2015" name="Nature">
        <title>Complex archaea that bridge the gap between prokaryotes and eukaryotes.</title>
        <authorList>
            <person name="Spang A."/>
            <person name="Saw J.H."/>
            <person name="Jorgensen S.L."/>
            <person name="Zaremba-Niedzwiedzka K."/>
            <person name="Martijn J."/>
            <person name="Lind A.E."/>
            <person name="van Eijk R."/>
            <person name="Schleper C."/>
            <person name="Guy L."/>
            <person name="Ettema T.J."/>
        </authorList>
    </citation>
    <scope>NUCLEOTIDE SEQUENCE</scope>
</reference>
<name>A0A0F9C613_9ZZZZ</name>
<dbReference type="EMBL" id="LAZR01045857">
    <property type="protein sequence ID" value="KKK97869.1"/>
    <property type="molecule type" value="Genomic_DNA"/>
</dbReference>
<evidence type="ECO:0000313" key="2">
    <source>
        <dbReference type="EMBL" id="KKK97869.1"/>
    </source>
</evidence>
<organism evidence="2">
    <name type="scientific">marine sediment metagenome</name>
    <dbReference type="NCBI Taxonomy" id="412755"/>
    <lineage>
        <taxon>unclassified sequences</taxon>
        <taxon>metagenomes</taxon>
        <taxon>ecological metagenomes</taxon>
    </lineage>
</organism>